<gene>
    <name evidence="2" type="ORF">HaLaN_29005</name>
</gene>
<feature type="compositionally biased region" description="Polar residues" evidence="1">
    <location>
        <begin position="55"/>
        <end position="68"/>
    </location>
</feature>
<reference evidence="2 3" key="1">
    <citation type="submission" date="2020-02" db="EMBL/GenBank/DDBJ databases">
        <title>Draft genome sequence of Haematococcus lacustris strain NIES-144.</title>
        <authorList>
            <person name="Morimoto D."/>
            <person name="Nakagawa S."/>
            <person name="Yoshida T."/>
            <person name="Sawayama S."/>
        </authorList>
    </citation>
    <scope>NUCLEOTIDE SEQUENCE [LARGE SCALE GENOMIC DNA]</scope>
    <source>
        <strain evidence="2 3">NIES-144</strain>
    </source>
</reference>
<dbReference type="Proteomes" id="UP000485058">
    <property type="component" value="Unassembled WGS sequence"/>
</dbReference>
<evidence type="ECO:0008006" key="4">
    <source>
        <dbReference type="Google" id="ProtNLM"/>
    </source>
</evidence>
<dbReference type="AlphaFoldDB" id="A0A6A0AD59"/>
<organism evidence="2 3">
    <name type="scientific">Haematococcus lacustris</name>
    <name type="common">Green alga</name>
    <name type="synonym">Haematococcus pluvialis</name>
    <dbReference type="NCBI Taxonomy" id="44745"/>
    <lineage>
        <taxon>Eukaryota</taxon>
        <taxon>Viridiplantae</taxon>
        <taxon>Chlorophyta</taxon>
        <taxon>core chlorophytes</taxon>
        <taxon>Chlorophyceae</taxon>
        <taxon>CS clade</taxon>
        <taxon>Chlamydomonadales</taxon>
        <taxon>Haematococcaceae</taxon>
        <taxon>Haematococcus</taxon>
    </lineage>
</organism>
<accession>A0A6A0AD59</accession>
<keyword evidence="3" id="KW-1185">Reference proteome</keyword>
<name>A0A6A0AD59_HAELA</name>
<sequence length="210" mass="23804">MLDRTSVGRWQSWVVAAIVGELELRRLHGTTLAPINASLDLKYSRKRHVHHPVHRTQQQQRLTMSQPTDRPKRLSDMPYEILTKIVKLVTALPIARLFSRCNRETLTACLANCKTLVLYIDAYSTHLKQGPVAIGSTIAHWKEECRLSLICTAADSRHLCRCKRCRHLCSCKKSTSAQMSYTATNICAAADDDICTDVDYYIQCLVVQMS</sequence>
<feature type="region of interest" description="Disordered" evidence="1">
    <location>
        <begin position="50"/>
        <end position="72"/>
    </location>
</feature>
<evidence type="ECO:0000313" key="2">
    <source>
        <dbReference type="EMBL" id="GFH30201.1"/>
    </source>
</evidence>
<comment type="caution">
    <text evidence="2">The sequence shown here is derived from an EMBL/GenBank/DDBJ whole genome shotgun (WGS) entry which is preliminary data.</text>
</comment>
<protein>
    <recommendedName>
        <fullName evidence="4">F-box domain-containing protein</fullName>
    </recommendedName>
</protein>
<dbReference type="EMBL" id="BLLF01004764">
    <property type="protein sequence ID" value="GFH30201.1"/>
    <property type="molecule type" value="Genomic_DNA"/>
</dbReference>
<evidence type="ECO:0000313" key="3">
    <source>
        <dbReference type="Proteomes" id="UP000485058"/>
    </source>
</evidence>
<proteinExistence type="predicted"/>
<evidence type="ECO:0000256" key="1">
    <source>
        <dbReference type="SAM" id="MobiDB-lite"/>
    </source>
</evidence>